<reference evidence="13 14" key="1">
    <citation type="journal article" date="2018" name="Syst. Appl. Microbiol.">
        <title>Corynebacterium heidelbergense sp. nov., isolated from the preen glands of Egyptian geese (Alopochen aegyptiacus).</title>
        <authorList>
            <person name="Braun M.S."/>
            <person name="Wang E."/>
            <person name="Zimmermann S."/>
            <person name="Wink M."/>
        </authorList>
    </citation>
    <scope>NUCLEOTIDE SEQUENCE [LARGE SCALE GENOMIC DNA]</scope>
    <source>
        <strain evidence="13 14">647</strain>
    </source>
</reference>
<sequence length="267" mass="27926">MTTSSPTAVRKAFSNRFGGASAGPYESFNLGSHVGDDPAAVRANRSRLAAVLGVDTLVFMEQIHSPTVTEVTAQHLRDRRPLGDSAEGVSEVLVETTDALITTVPDIALVVLTADCVPLLLSDDSTGVIAAVHAGRMGARNGIVARTVARMVELGAAEGNIHALMGPAASGDHYEVPEAMAADVEARLPGSRTRTTRGTPGLDIRSGISRQLSSLGVRTVDVDPRCTIADHDYFSYRRDGTTGRQAGVVWLDSRGAQSGGGHSRGAQ</sequence>
<evidence type="ECO:0000256" key="9">
    <source>
        <dbReference type="ARBA" id="ARBA00047989"/>
    </source>
</evidence>
<dbReference type="InterPro" id="IPR003730">
    <property type="entry name" value="Cu_polyphenol_OxRdtase"/>
</dbReference>
<dbReference type="InterPro" id="IPR011324">
    <property type="entry name" value="Cytotoxic_necrot_fac-like_cat"/>
</dbReference>
<comment type="caution">
    <text evidence="13">The sequence shown here is derived from an EMBL/GenBank/DDBJ whole genome shotgun (WGS) entry which is preliminary data.</text>
</comment>
<comment type="function">
    <text evidence="2">Purine nucleoside enzyme that catalyzes the phosphorolysis of adenosine and inosine nucleosides, yielding D-ribose 1-phosphate and the respective free bases, adenine and hypoxanthine. Also catalyzes the phosphorolysis of S-methyl-5'-thioadenosine into adenine and S-methyl-5-thio-alpha-D-ribose 1-phosphate. Also has adenosine deaminase activity.</text>
</comment>
<dbReference type="PANTHER" id="PTHR30616:SF2">
    <property type="entry name" value="PURINE NUCLEOSIDE PHOSPHORYLASE LACC1"/>
    <property type="match status" value="1"/>
</dbReference>
<dbReference type="GO" id="GO:0005507">
    <property type="term" value="F:copper ion binding"/>
    <property type="evidence" value="ECO:0007669"/>
    <property type="project" value="TreeGrafter"/>
</dbReference>
<dbReference type="PANTHER" id="PTHR30616">
    <property type="entry name" value="UNCHARACTERIZED PROTEIN YFIH"/>
    <property type="match status" value="1"/>
</dbReference>
<keyword evidence="8" id="KW-0186">Copper</keyword>
<evidence type="ECO:0000313" key="14">
    <source>
        <dbReference type="Proteomes" id="UP000251577"/>
    </source>
</evidence>
<keyword evidence="5" id="KW-0479">Metal-binding</keyword>
<comment type="catalytic activity">
    <reaction evidence="10">
        <text>adenosine + phosphate = alpha-D-ribose 1-phosphate + adenine</text>
        <dbReference type="Rhea" id="RHEA:27642"/>
        <dbReference type="ChEBI" id="CHEBI:16335"/>
        <dbReference type="ChEBI" id="CHEBI:16708"/>
        <dbReference type="ChEBI" id="CHEBI:43474"/>
        <dbReference type="ChEBI" id="CHEBI:57720"/>
        <dbReference type="EC" id="2.4.2.1"/>
    </reaction>
    <physiologicalReaction direction="left-to-right" evidence="10">
        <dbReference type="Rhea" id="RHEA:27643"/>
    </physiologicalReaction>
</comment>
<evidence type="ECO:0000256" key="7">
    <source>
        <dbReference type="ARBA" id="ARBA00022833"/>
    </source>
</evidence>
<dbReference type="NCBIfam" id="TIGR00726">
    <property type="entry name" value="peptidoglycan editing factor PgeF"/>
    <property type="match status" value="1"/>
</dbReference>
<dbReference type="Gene3D" id="3.60.140.10">
    <property type="entry name" value="CNF1/YfiH-like putative cysteine hydrolases"/>
    <property type="match status" value="1"/>
</dbReference>
<accession>A0A364V6M5</accession>
<name>A0A364V6M5_9CORY</name>
<evidence type="ECO:0000256" key="1">
    <source>
        <dbReference type="ARBA" id="ARBA00000553"/>
    </source>
</evidence>
<dbReference type="RefSeq" id="WP_113630556.1">
    <property type="nucleotide sequence ID" value="NZ_QHCV01000030.1"/>
</dbReference>
<dbReference type="InterPro" id="IPR038371">
    <property type="entry name" value="Cu_polyphenol_OxRdtase_sf"/>
</dbReference>
<keyword evidence="7" id="KW-0862">Zinc</keyword>
<evidence type="ECO:0000256" key="5">
    <source>
        <dbReference type="ARBA" id="ARBA00022723"/>
    </source>
</evidence>
<evidence type="ECO:0000256" key="11">
    <source>
        <dbReference type="ARBA" id="ARBA00049893"/>
    </source>
</evidence>
<dbReference type="GO" id="GO:0017061">
    <property type="term" value="F:S-methyl-5-thioadenosine phosphorylase activity"/>
    <property type="evidence" value="ECO:0007669"/>
    <property type="project" value="UniProtKB-EC"/>
</dbReference>
<protein>
    <recommendedName>
        <fullName evidence="12">Purine nucleoside phosphorylase</fullName>
    </recommendedName>
</protein>
<evidence type="ECO:0000256" key="10">
    <source>
        <dbReference type="ARBA" id="ARBA00048968"/>
    </source>
</evidence>
<dbReference type="Proteomes" id="UP000251577">
    <property type="component" value="Unassembled WGS sequence"/>
</dbReference>
<evidence type="ECO:0000313" key="13">
    <source>
        <dbReference type="EMBL" id="RAV32268.1"/>
    </source>
</evidence>
<organism evidence="13 14">
    <name type="scientific">Corynebacterium heidelbergense</name>
    <dbReference type="NCBI Taxonomy" id="2055947"/>
    <lineage>
        <taxon>Bacteria</taxon>
        <taxon>Bacillati</taxon>
        <taxon>Actinomycetota</taxon>
        <taxon>Actinomycetes</taxon>
        <taxon>Mycobacteriales</taxon>
        <taxon>Corynebacteriaceae</taxon>
        <taxon>Corynebacterium</taxon>
    </lineage>
</organism>
<evidence type="ECO:0000256" key="6">
    <source>
        <dbReference type="ARBA" id="ARBA00022801"/>
    </source>
</evidence>
<keyword evidence="14" id="KW-1185">Reference proteome</keyword>
<comment type="catalytic activity">
    <reaction evidence="11">
        <text>S-methyl-5'-thioadenosine + phosphate = 5-(methylsulfanyl)-alpha-D-ribose 1-phosphate + adenine</text>
        <dbReference type="Rhea" id="RHEA:11852"/>
        <dbReference type="ChEBI" id="CHEBI:16708"/>
        <dbReference type="ChEBI" id="CHEBI:17509"/>
        <dbReference type="ChEBI" id="CHEBI:43474"/>
        <dbReference type="ChEBI" id="CHEBI:58533"/>
        <dbReference type="EC" id="2.4.2.28"/>
    </reaction>
    <physiologicalReaction direction="left-to-right" evidence="11">
        <dbReference type="Rhea" id="RHEA:11853"/>
    </physiologicalReaction>
</comment>
<dbReference type="SUPFAM" id="SSF64438">
    <property type="entry name" value="CNF1/YfiH-like putative cysteine hydrolases"/>
    <property type="match status" value="1"/>
</dbReference>
<evidence type="ECO:0000256" key="2">
    <source>
        <dbReference type="ARBA" id="ARBA00003215"/>
    </source>
</evidence>
<dbReference type="CDD" id="cd16833">
    <property type="entry name" value="YfiH"/>
    <property type="match status" value="1"/>
</dbReference>
<evidence type="ECO:0000256" key="3">
    <source>
        <dbReference type="ARBA" id="ARBA00007353"/>
    </source>
</evidence>
<dbReference type="Pfam" id="PF02578">
    <property type="entry name" value="Cu-oxidase_4"/>
    <property type="match status" value="1"/>
</dbReference>
<evidence type="ECO:0000256" key="4">
    <source>
        <dbReference type="ARBA" id="ARBA00022679"/>
    </source>
</evidence>
<proteinExistence type="inferred from homology"/>
<dbReference type="EMBL" id="QHCV01000030">
    <property type="protein sequence ID" value="RAV32268.1"/>
    <property type="molecule type" value="Genomic_DNA"/>
</dbReference>
<evidence type="ECO:0000256" key="12">
    <source>
        <dbReference type="RuleBase" id="RU361274"/>
    </source>
</evidence>
<dbReference type="AlphaFoldDB" id="A0A364V6M5"/>
<keyword evidence="4" id="KW-0808">Transferase</keyword>
<comment type="similarity">
    <text evidence="3 12">Belongs to the purine nucleoside phosphorylase YfiH/LACC1 family.</text>
</comment>
<dbReference type="GO" id="GO:0016787">
    <property type="term" value="F:hydrolase activity"/>
    <property type="evidence" value="ECO:0007669"/>
    <property type="project" value="UniProtKB-KW"/>
</dbReference>
<keyword evidence="6" id="KW-0378">Hydrolase</keyword>
<comment type="catalytic activity">
    <reaction evidence="9">
        <text>adenosine + H2O + H(+) = inosine + NH4(+)</text>
        <dbReference type="Rhea" id="RHEA:24408"/>
        <dbReference type="ChEBI" id="CHEBI:15377"/>
        <dbReference type="ChEBI" id="CHEBI:15378"/>
        <dbReference type="ChEBI" id="CHEBI:16335"/>
        <dbReference type="ChEBI" id="CHEBI:17596"/>
        <dbReference type="ChEBI" id="CHEBI:28938"/>
        <dbReference type="EC" id="3.5.4.4"/>
    </reaction>
    <physiologicalReaction direction="left-to-right" evidence="9">
        <dbReference type="Rhea" id="RHEA:24409"/>
    </physiologicalReaction>
</comment>
<gene>
    <name evidence="13" type="primary">pgeF</name>
    <name evidence="13" type="ORF">DLJ54_04130</name>
</gene>
<comment type="catalytic activity">
    <reaction evidence="1">
        <text>inosine + phosphate = alpha-D-ribose 1-phosphate + hypoxanthine</text>
        <dbReference type="Rhea" id="RHEA:27646"/>
        <dbReference type="ChEBI" id="CHEBI:17368"/>
        <dbReference type="ChEBI" id="CHEBI:17596"/>
        <dbReference type="ChEBI" id="CHEBI:43474"/>
        <dbReference type="ChEBI" id="CHEBI:57720"/>
        <dbReference type="EC" id="2.4.2.1"/>
    </reaction>
    <physiologicalReaction direction="left-to-right" evidence="1">
        <dbReference type="Rhea" id="RHEA:27647"/>
    </physiologicalReaction>
</comment>
<evidence type="ECO:0000256" key="8">
    <source>
        <dbReference type="ARBA" id="ARBA00023008"/>
    </source>
</evidence>